<evidence type="ECO:0000313" key="2">
    <source>
        <dbReference type="EMBL" id="TKK75857.1"/>
    </source>
</evidence>
<keyword evidence="3" id="KW-1185">Reference proteome</keyword>
<dbReference type="Gene3D" id="1.10.10.10">
    <property type="entry name" value="Winged helix-like DNA-binding domain superfamily/Winged helix DNA-binding domain"/>
    <property type="match status" value="1"/>
</dbReference>
<accession>A0A4U3LNG6</accession>
<dbReference type="Pfam" id="PF12802">
    <property type="entry name" value="MarR_2"/>
    <property type="match status" value="1"/>
</dbReference>
<evidence type="ECO:0000259" key="1">
    <source>
        <dbReference type="PROSITE" id="PS50995"/>
    </source>
</evidence>
<dbReference type="SMART" id="SM00347">
    <property type="entry name" value="HTH_MARR"/>
    <property type="match status" value="1"/>
</dbReference>
<reference evidence="2 3" key="1">
    <citation type="submission" date="2019-04" db="EMBL/GenBank/DDBJ databases">
        <title>Herbidospora sp. NEAU-GS14.nov., a novel actinomycete isolated from soil.</title>
        <authorList>
            <person name="Han L."/>
        </authorList>
    </citation>
    <scope>NUCLEOTIDE SEQUENCE [LARGE SCALE GENOMIC DNA]</scope>
    <source>
        <strain evidence="2 3">NEAU-GS14</strain>
    </source>
</reference>
<dbReference type="PANTHER" id="PTHR33164">
    <property type="entry name" value="TRANSCRIPTIONAL REGULATOR, MARR FAMILY"/>
    <property type="match status" value="1"/>
</dbReference>
<evidence type="ECO:0000313" key="3">
    <source>
        <dbReference type="Proteomes" id="UP000308705"/>
    </source>
</evidence>
<gene>
    <name evidence="2" type="ORF">FDA94_38805</name>
</gene>
<dbReference type="InterPro" id="IPR000835">
    <property type="entry name" value="HTH_MarR-typ"/>
</dbReference>
<dbReference type="AlphaFoldDB" id="A0A4U3LNG6"/>
<feature type="domain" description="HTH marR-type" evidence="1">
    <location>
        <begin position="1"/>
        <end position="117"/>
    </location>
</feature>
<dbReference type="OrthoDB" id="8966183at2"/>
<dbReference type="InterPro" id="IPR039422">
    <property type="entry name" value="MarR/SlyA-like"/>
</dbReference>
<dbReference type="InterPro" id="IPR036388">
    <property type="entry name" value="WH-like_DNA-bd_sf"/>
</dbReference>
<dbReference type="GO" id="GO:0006950">
    <property type="term" value="P:response to stress"/>
    <property type="evidence" value="ECO:0007669"/>
    <property type="project" value="TreeGrafter"/>
</dbReference>
<sequence>MEARVSAAIEEAGCAFTIAQGRVLASIGPDGTRIGDLAEPAGVTKQTATFPVNQLEKAGYVERVPDPAGARARLVRLSEAGAGVAVARKVEVEAEWVAHLGEPDAAALRRALERLREVTGPYR</sequence>
<dbReference type="InterPro" id="IPR036390">
    <property type="entry name" value="WH_DNA-bd_sf"/>
</dbReference>
<protein>
    <submittedName>
        <fullName evidence="2">Winged helix-turn-helix transcriptional regulator</fullName>
    </submittedName>
</protein>
<dbReference type="SUPFAM" id="SSF46785">
    <property type="entry name" value="Winged helix' DNA-binding domain"/>
    <property type="match status" value="1"/>
</dbReference>
<dbReference type="PROSITE" id="PS50995">
    <property type="entry name" value="HTH_MARR_2"/>
    <property type="match status" value="1"/>
</dbReference>
<dbReference type="Proteomes" id="UP000308705">
    <property type="component" value="Unassembled WGS sequence"/>
</dbReference>
<organism evidence="2 3">
    <name type="scientific">Herbidospora galbida</name>
    <dbReference type="NCBI Taxonomy" id="2575442"/>
    <lineage>
        <taxon>Bacteria</taxon>
        <taxon>Bacillati</taxon>
        <taxon>Actinomycetota</taxon>
        <taxon>Actinomycetes</taxon>
        <taxon>Streptosporangiales</taxon>
        <taxon>Streptosporangiaceae</taxon>
        <taxon>Herbidospora</taxon>
    </lineage>
</organism>
<comment type="caution">
    <text evidence="2">The sequence shown here is derived from an EMBL/GenBank/DDBJ whole genome shotgun (WGS) entry which is preliminary data.</text>
</comment>
<name>A0A4U3LNG6_9ACTN</name>
<dbReference type="GO" id="GO:0003700">
    <property type="term" value="F:DNA-binding transcription factor activity"/>
    <property type="evidence" value="ECO:0007669"/>
    <property type="project" value="InterPro"/>
</dbReference>
<dbReference type="PANTHER" id="PTHR33164:SF99">
    <property type="entry name" value="MARR FAMILY REGULATORY PROTEIN"/>
    <property type="match status" value="1"/>
</dbReference>
<proteinExistence type="predicted"/>
<dbReference type="EMBL" id="SZQA01000099">
    <property type="protein sequence ID" value="TKK75857.1"/>
    <property type="molecule type" value="Genomic_DNA"/>
</dbReference>